<gene>
    <name evidence="2" type="ORF">CRG98_044303</name>
</gene>
<accession>A0A2I0HUA5</accession>
<dbReference type="PANTHER" id="PTHR34560:SF1">
    <property type="entry name" value="START DOMAIN-CONTAINING PROTEIN"/>
    <property type="match status" value="1"/>
</dbReference>
<dbReference type="Proteomes" id="UP000233551">
    <property type="component" value="Unassembled WGS sequence"/>
</dbReference>
<keyword evidence="3" id="KW-1185">Reference proteome</keyword>
<proteinExistence type="predicted"/>
<feature type="non-terminal residue" evidence="2">
    <location>
        <position position="88"/>
    </location>
</feature>
<evidence type="ECO:0000313" key="2">
    <source>
        <dbReference type="EMBL" id="PKI35289.1"/>
    </source>
</evidence>
<dbReference type="STRING" id="22663.A0A2I0HUA5"/>
<dbReference type="EMBL" id="PGOL01005404">
    <property type="protein sequence ID" value="PKI35289.1"/>
    <property type="molecule type" value="Genomic_DNA"/>
</dbReference>
<feature type="region of interest" description="Disordered" evidence="1">
    <location>
        <begin position="68"/>
        <end position="88"/>
    </location>
</feature>
<comment type="caution">
    <text evidence="2">The sequence shown here is derived from an EMBL/GenBank/DDBJ whole genome shotgun (WGS) entry which is preliminary data.</text>
</comment>
<dbReference type="PANTHER" id="PTHR34560">
    <property type="entry name" value="POLYKETIDE CYCLASE/DEHYDRASE/LIPID TRANSPORT SUPERFAMILY PROTEIN"/>
    <property type="match status" value="1"/>
</dbReference>
<evidence type="ECO:0000256" key="1">
    <source>
        <dbReference type="SAM" id="MobiDB-lite"/>
    </source>
</evidence>
<protein>
    <submittedName>
        <fullName evidence="2">Uncharacterized protein</fullName>
    </submittedName>
</protein>
<name>A0A2I0HUA5_PUNGR</name>
<feature type="compositionally biased region" description="Basic and acidic residues" evidence="1">
    <location>
        <begin position="75"/>
        <end position="88"/>
    </location>
</feature>
<evidence type="ECO:0000313" key="3">
    <source>
        <dbReference type="Proteomes" id="UP000233551"/>
    </source>
</evidence>
<dbReference type="AlphaFoldDB" id="A0A2I0HUA5"/>
<organism evidence="2 3">
    <name type="scientific">Punica granatum</name>
    <name type="common">Pomegranate</name>
    <dbReference type="NCBI Taxonomy" id="22663"/>
    <lineage>
        <taxon>Eukaryota</taxon>
        <taxon>Viridiplantae</taxon>
        <taxon>Streptophyta</taxon>
        <taxon>Embryophyta</taxon>
        <taxon>Tracheophyta</taxon>
        <taxon>Spermatophyta</taxon>
        <taxon>Magnoliopsida</taxon>
        <taxon>eudicotyledons</taxon>
        <taxon>Gunneridae</taxon>
        <taxon>Pentapetalae</taxon>
        <taxon>rosids</taxon>
        <taxon>malvids</taxon>
        <taxon>Myrtales</taxon>
        <taxon>Lythraceae</taxon>
        <taxon>Punica</taxon>
    </lineage>
</organism>
<sequence length="88" mass="9922">MEMNGRISKYRDRLDKTLASPDLTNPETLKSLIRKHLLSTTINGVEECSEALLERRTSEVSNFLEMLRSASGKSDGQKAGEKSHAEWK</sequence>
<reference evidence="2 3" key="1">
    <citation type="submission" date="2017-11" db="EMBL/GenBank/DDBJ databases">
        <title>De-novo sequencing of pomegranate (Punica granatum L.) genome.</title>
        <authorList>
            <person name="Akparov Z."/>
            <person name="Amiraslanov A."/>
            <person name="Hajiyeva S."/>
            <person name="Abbasov M."/>
            <person name="Kaur K."/>
            <person name="Hamwieh A."/>
            <person name="Solovyev V."/>
            <person name="Salamov A."/>
            <person name="Braich B."/>
            <person name="Kosarev P."/>
            <person name="Mahmoud A."/>
            <person name="Hajiyev E."/>
            <person name="Babayeva S."/>
            <person name="Izzatullayeva V."/>
            <person name="Mammadov A."/>
            <person name="Mammadov A."/>
            <person name="Sharifova S."/>
            <person name="Ojaghi J."/>
            <person name="Eynullazada K."/>
            <person name="Bayramov B."/>
            <person name="Abdulazimova A."/>
            <person name="Shahmuradov I."/>
        </authorList>
    </citation>
    <scope>NUCLEOTIDE SEQUENCE [LARGE SCALE GENOMIC DNA]</scope>
    <source>
        <strain evidence="3">cv. AG2017</strain>
        <tissue evidence="2">Leaf</tissue>
    </source>
</reference>